<feature type="domain" description="Acyl-CoA dehydrogenase/oxidase C-terminal" evidence="6">
    <location>
        <begin position="284"/>
        <end position="451"/>
    </location>
</feature>
<dbReference type="SUPFAM" id="SSF47203">
    <property type="entry name" value="Acyl-CoA dehydrogenase C-terminal domain-like"/>
    <property type="match status" value="1"/>
</dbReference>
<comment type="cofactor">
    <cofactor evidence="1">
        <name>FAD</name>
        <dbReference type="ChEBI" id="CHEBI:57692"/>
    </cofactor>
</comment>
<dbReference type="InterPro" id="IPR006091">
    <property type="entry name" value="Acyl-CoA_Oxase/DH_mid-dom"/>
</dbReference>
<dbReference type="EMBL" id="CAADRM010000152">
    <property type="protein sequence ID" value="VFU18495.1"/>
    <property type="molecule type" value="Genomic_DNA"/>
</dbReference>
<dbReference type="Pfam" id="PF00441">
    <property type="entry name" value="Acyl-CoA_dh_1"/>
    <property type="match status" value="1"/>
</dbReference>
<dbReference type="InterPro" id="IPR036250">
    <property type="entry name" value="AcylCo_DH-like_C"/>
</dbReference>
<dbReference type="Pfam" id="PF02771">
    <property type="entry name" value="Acyl-CoA_dh_N"/>
    <property type="match status" value="1"/>
</dbReference>
<dbReference type="PANTHER" id="PTHR42803">
    <property type="entry name" value="ACYL-COA DEHYDROGENASE"/>
    <property type="match status" value="1"/>
</dbReference>
<evidence type="ECO:0000259" key="9">
    <source>
        <dbReference type="Pfam" id="PF12806"/>
    </source>
</evidence>
<sequence>MANLILDERDQKFVLFEMLQAQKLCDFPKFAEFSQDMFEMILSEAQKFAVEEIFPTLEESDKQGCKLVDGQVHVPECFHRPYKLFCEAGWNCISSPPEYGGQGLPFIMRIASHEWFMHNFAFSSYPGLGEGAAHLIHVYGSEEQKQKYLPKMTSGQWGGSMCLTEPNAGTDVGNLSTKAIRQPDGTFRIKGTKMFITGGDQDLTENIIHPVLARIEGDPAGTKGISIFIVPKFIVNEDGSLGRRNDFEIAKIEEKMGIHGSSTCVINFGDNGECYGELLGNEREGMKIMFQMMNEARVATGLQGLTSASIAYMHALQYAKERLQGSSLMEFKNPEAPRVPIIEHPDVRRMLLWMKSNVDSIRALMYYGTMCGDIAMNTADEAKRDKHLGIFEVLTPIIKAYSTDIGFRVTETAMQCYGGYGYCSEYPIEQFMRDEKIASIYEGTNGIQALDLVGRKMGMKKGAYFMHLLGEMNATIAKAKENPHTRALTDDVQAAVNSLAEMGLFFASSAKAGKFLIPVGNAYPFLMMMGKVVSAWMLLWQADIASQSLASLGREKGVDITDQAALNRLVKENREAAFYDGKIKGARYFIKNVLPEIEGTIKAIKSEDLSIMEISVESFA</sequence>
<feature type="domain" description="Acyl-CoA dehydrogenase/oxidase N-terminal" evidence="8">
    <location>
        <begin position="39"/>
        <end position="156"/>
    </location>
</feature>
<dbReference type="Pfam" id="PF12806">
    <property type="entry name" value="Acyl-CoA_dh_C"/>
    <property type="match status" value="1"/>
</dbReference>
<dbReference type="InterPro" id="IPR025878">
    <property type="entry name" value="Acyl-CoA_dh-like_C_dom"/>
</dbReference>
<keyword evidence="5 10" id="KW-0560">Oxidoreductase</keyword>
<dbReference type="Gene3D" id="2.40.110.10">
    <property type="entry name" value="Butyryl-CoA Dehydrogenase, subunit A, domain 2"/>
    <property type="match status" value="1"/>
</dbReference>
<evidence type="ECO:0000256" key="3">
    <source>
        <dbReference type="ARBA" id="ARBA00022630"/>
    </source>
</evidence>
<evidence type="ECO:0000313" key="10">
    <source>
        <dbReference type="EMBL" id="VFU18495.1"/>
    </source>
</evidence>
<evidence type="ECO:0000256" key="5">
    <source>
        <dbReference type="ARBA" id="ARBA00023002"/>
    </source>
</evidence>
<keyword evidence="3" id="KW-0285">Flavoprotein</keyword>
<dbReference type="InterPro" id="IPR046373">
    <property type="entry name" value="Acyl-CoA_Oxase/DH_mid-dom_sf"/>
</dbReference>
<dbReference type="EC" id="1.3.99.-" evidence="10"/>
<keyword evidence="4" id="KW-0274">FAD</keyword>
<dbReference type="AlphaFoldDB" id="A0A485M545"/>
<dbReference type="PANTHER" id="PTHR42803:SF1">
    <property type="entry name" value="BROAD-SPECIFICITY LINEAR ACYL-COA DEHYDROGENASE FADE5"/>
    <property type="match status" value="1"/>
</dbReference>
<feature type="domain" description="Acyl-CoA oxidase/dehydrogenase middle" evidence="7">
    <location>
        <begin position="160"/>
        <end position="269"/>
    </location>
</feature>
<dbReference type="InterPro" id="IPR037069">
    <property type="entry name" value="AcylCoA_DH/ox_N_sf"/>
</dbReference>
<gene>
    <name evidence="10" type="primary">mmgC</name>
    <name evidence="10" type="ORF">SCFA_840006</name>
</gene>
<evidence type="ECO:0000256" key="2">
    <source>
        <dbReference type="ARBA" id="ARBA00009347"/>
    </source>
</evidence>
<dbReference type="SUPFAM" id="SSF56645">
    <property type="entry name" value="Acyl-CoA dehydrogenase NM domain-like"/>
    <property type="match status" value="1"/>
</dbReference>
<dbReference type="InterPro" id="IPR009100">
    <property type="entry name" value="AcylCoA_DH/oxidase_NM_dom_sf"/>
</dbReference>
<evidence type="ECO:0000259" key="6">
    <source>
        <dbReference type="Pfam" id="PF00441"/>
    </source>
</evidence>
<dbReference type="InterPro" id="IPR013786">
    <property type="entry name" value="AcylCoA_DH/ox_N"/>
</dbReference>
<evidence type="ECO:0000256" key="1">
    <source>
        <dbReference type="ARBA" id="ARBA00001974"/>
    </source>
</evidence>
<dbReference type="Pfam" id="PF02770">
    <property type="entry name" value="Acyl-CoA_dh_M"/>
    <property type="match status" value="1"/>
</dbReference>
<feature type="domain" description="Acetyl-CoA dehydrogenase-like C-terminal" evidence="9">
    <location>
        <begin position="468"/>
        <end position="614"/>
    </location>
</feature>
<dbReference type="Gene3D" id="1.20.140.10">
    <property type="entry name" value="Butyryl-CoA Dehydrogenase, subunit A, domain 3"/>
    <property type="match status" value="1"/>
</dbReference>
<accession>A0A485M545</accession>
<organism evidence="10">
    <name type="scientific">anaerobic digester metagenome</name>
    <dbReference type="NCBI Taxonomy" id="1263854"/>
    <lineage>
        <taxon>unclassified sequences</taxon>
        <taxon>metagenomes</taxon>
        <taxon>ecological metagenomes</taxon>
    </lineage>
</organism>
<protein>
    <submittedName>
        <fullName evidence="10">Acyl-CoA dehydrogenase</fullName>
        <ecNumber evidence="10">1.3.99.-</ecNumber>
    </submittedName>
</protein>
<proteinExistence type="inferred from homology"/>
<name>A0A485M545_9ZZZZ</name>
<evidence type="ECO:0000259" key="8">
    <source>
        <dbReference type="Pfam" id="PF02771"/>
    </source>
</evidence>
<reference evidence="10" key="1">
    <citation type="submission" date="2019-03" db="EMBL/GenBank/DDBJ databases">
        <authorList>
            <person name="Hao L."/>
        </authorList>
    </citation>
    <scope>NUCLEOTIDE SEQUENCE</scope>
</reference>
<evidence type="ECO:0000256" key="4">
    <source>
        <dbReference type="ARBA" id="ARBA00022827"/>
    </source>
</evidence>
<dbReference type="InterPro" id="IPR009075">
    <property type="entry name" value="AcylCo_DH/oxidase_C"/>
</dbReference>
<dbReference type="Gene3D" id="1.10.540.10">
    <property type="entry name" value="Acyl-CoA dehydrogenase/oxidase, N-terminal domain"/>
    <property type="match status" value="1"/>
</dbReference>
<comment type="similarity">
    <text evidence="2">Belongs to the acyl-CoA dehydrogenase family.</text>
</comment>
<dbReference type="InterPro" id="IPR052166">
    <property type="entry name" value="Diverse_Acyl-CoA_DH"/>
</dbReference>
<dbReference type="GO" id="GO:0016627">
    <property type="term" value="F:oxidoreductase activity, acting on the CH-CH group of donors"/>
    <property type="evidence" value="ECO:0007669"/>
    <property type="project" value="InterPro"/>
</dbReference>
<evidence type="ECO:0000259" key="7">
    <source>
        <dbReference type="Pfam" id="PF02770"/>
    </source>
</evidence>
<dbReference type="GO" id="GO:0050660">
    <property type="term" value="F:flavin adenine dinucleotide binding"/>
    <property type="evidence" value="ECO:0007669"/>
    <property type="project" value="InterPro"/>
</dbReference>